<dbReference type="AlphaFoldDB" id="A0A058ZLJ2"/>
<dbReference type="Gene3D" id="3.40.50.1110">
    <property type="entry name" value="SGNH hydrolase"/>
    <property type="match status" value="1"/>
</dbReference>
<evidence type="ECO:0000313" key="3">
    <source>
        <dbReference type="Proteomes" id="UP000024836"/>
    </source>
</evidence>
<dbReference type="SUPFAM" id="SSF52266">
    <property type="entry name" value="SGNH hydrolase"/>
    <property type="match status" value="1"/>
</dbReference>
<protein>
    <recommendedName>
        <fullName evidence="1">SGNH hydrolase-type esterase domain-containing protein</fullName>
    </recommendedName>
</protein>
<sequence length="352" mass="39186">MTVYIFGGSNTAMKNGWATSFAQQVMRRVPVQNLALGATNSINALTRLMEDVILKKDDVVIWSNATNDAFCLSSRPYDEARMLEAVERMIQITRAAGARFLPVLIDTFPQHLMVQQEEFASRILHMCSHYQLEVVNLPQAYAAETGTMQARAEYFIDGLHMTAGGELSEYVAELTEGLWRRGGNYPADVPTLWVPDGVEMEVFSAFDQPDMSQHFESLLIAKETWLPPVTATPVRRQGMTTEIQAITILADPVHGRFNMDSGEQSLTVSAIHNFGFTGNPLIVMVTPRLMIPGGMFLPDDASAIRFSWDDTHHPVPTDMYLKPAQDRPATGESSARVVSLLLRHMPESSVEH</sequence>
<accession>A0A058ZLJ2</accession>
<name>A0A058ZLJ2_9RHOB</name>
<dbReference type="InterPro" id="IPR036514">
    <property type="entry name" value="SGNH_hydro_sf"/>
</dbReference>
<dbReference type="Pfam" id="PF13472">
    <property type="entry name" value="Lipase_GDSL_2"/>
    <property type="match status" value="1"/>
</dbReference>
<comment type="caution">
    <text evidence="2">The sequence shown here is derived from an EMBL/GenBank/DDBJ whole genome shotgun (WGS) entry which is preliminary data.</text>
</comment>
<dbReference type="RefSeq" id="WP_035250866.1">
    <property type="nucleotide sequence ID" value="NZ_AQQY01000005.1"/>
</dbReference>
<dbReference type="Proteomes" id="UP000024836">
    <property type="component" value="Unassembled WGS sequence"/>
</dbReference>
<dbReference type="GO" id="GO:0016788">
    <property type="term" value="F:hydrolase activity, acting on ester bonds"/>
    <property type="evidence" value="ECO:0007669"/>
    <property type="project" value="UniProtKB-ARBA"/>
</dbReference>
<organism evidence="2 3">
    <name type="scientific">Actibacterium atlanticum</name>
    <dbReference type="NCBI Taxonomy" id="1461693"/>
    <lineage>
        <taxon>Bacteria</taxon>
        <taxon>Pseudomonadati</taxon>
        <taxon>Pseudomonadota</taxon>
        <taxon>Alphaproteobacteria</taxon>
        <taxon>Rhodobacterales</taxon>
        <taxon>Roseobacteraceae</taxon>
        <taxon>Actibacterium</taxon>
    </lineage>
</organism>
<dbReference type="OrthoDB" id="7769526at2"/>
<dbReference type="STRING" id="1461693.ATO10_09478"/>
<dbReference type="EMBL" id="AQQY01000005">
    <property type="protein sequence ID" value="KCV82067.1"/>
    <property type="molecule type" value="Genomic_DNA"/>
</dbReference>
<dbReference type="eggNOG" id="ENOG5030IZY">
    <property type="taxonomic scope" value="Bacteria"/>
</dbReference>
<dbReference type="CDD" id="cd00229">
    <property type="entry name" value="SGNH_hydrolase"/>
    <property type="match status" value="1"/>
</dbReference>
<dbReference type="InterPro" id="IPR013830">
    <property type="entry name" value="SGNH_hydro"/>
</dbReference>
<reference evidence="2 3" key="1">
    <citation type="submission" date="2013-04" db="EMBL/GenBank/DDBJ databases">
        <title>Shimia sp. 22II-S11-Z10 Genome Sequencing.</title>
        <authorList>
            <person name="Lai Q."/>
            <person name="Li G."/>
            <person name="Shao Z."/>
        </authorList>
    </citation>
    <scope>NUCLEOTIDE SEQUENCE [LARGE SCALE GENOMIC DNA]</scope>
    <source>
        <strain evidence="3">22II-S11-Z10</strain>
    </source>
</reference>
<gene>
    <name evidence="2" type="ORF">ATO10_09478</name>
</gene>
<evidence type="ECO:0000259" key="1">
    <source>
        <dbReference type="Pfam" id="PF13472"/>
    </source>
</evidence>
<keyword evidence="3" id="KW-1185">Reference proteome</keyword>
<proteinExistence type="predicted"/>
<feature type="domain" description="SGNH hydrolase-type esterase" evidence="1">
    <location>
        <begin position="6"/>
        <end position="165"/>
    </location>
</feature>
<evidence type="ECO:0000313" key="2">
    <source>
        <dbReference type="EMBL" id="KCV82067.1"/>
    </source>
</evidence>